<dbReference type="InterPro" id="IPR036875">
    <property type="entry name" value="Znf_CCHC_sf"/>
</dbReference>
<dbReference type="SMART" id="SM00343">
    <property type="entry name" value="ZnF_C2HC"/>
    <property type="match status" value="1"/>
</dbReference>
<feature type="domain" description="CCHC-type" evidence="6">
    <location>
        <begin position="510"/>
        <end position="525"/>
    </location>
</feature>
<dbReference type="InterPro" id="IPR050195">
    <property type="entry name" value="Primate_lentivir_Gag_pol-like"/>
</dbReference>
<dbReference type="SUPFAM" id="SSF57756">
    <property type="entry name" value="Retrovirus zinc finger-like domains"/>
    <property type="match status" value="1"/>
</dbReference>
<keyword evidence="1" id="KW-0479">Metal-binding</keyword>
<dbReference type="InterPro" id="IPR008919">
    <property type="entry name" value="Retrov_capsid_N"/>
</dbReference>
<dbReference type="EMBL" id="VZSK01002431">
    <property type="protein sequence ID" value="NWY75501.1"/>
    <property type="molecule type" value="Genomic_DNA"/>
</dbReference>
<evidence type="ECO:0000313" key="8">
    <source>
        <dbReference type="Proteomes" id="UP000529965"/>
    </source>
</evidence>
<dbReference type="Gene3D" id="4.10.60.10">
    <property type="entry name" value="Zinc finger, CCHC-type"/>
    <property type="match status" value="1"/>
</dbReference>
<sequence length="590" mass="65020">MDRQVAYELFTRTLQQCNVQGIDLKKDLPGLLAWGYAKGCFVVPHTVHELSEWRKLGDKLWDAMLDDDKTAKNLGKIWRVVHNALLQRVAEKKAAEQAIETHKMNLHYRRDEGQPLAPGIRNIRIPPAALPNVDSNTEEDVSVSPSAPPLEEQEEIGDGDGELIKPRPPVNTPLFPTAAKQPRNKPDLIPGSESDLTEGMARQRKEAWKSLAQQAIIEGDSAFLQASGFMAFPATYTPMYDPQGKPAGMQAAFQPLDWKLLAQLRQTVSQFGFKSEPVKQMLDYLFDTQLLLPNDLRGISRLMLTEHQLLLFGAHWQSLVNEAVAIQRQQGDPLHGVTADELLGLGNYLRTEAQLLMGADKAREAMRVFRNALDRVKEPGGVPPYMGIRQGREEAFGTFIVRVEAAIEKAGVPNWMKGTLLKQCAIQNSNSAIQRLISTLPGDWGIEELLERAAMLPPGSQAILDAIKELGVGLKKQAEATQSQLLAALAPLQASTATNNSPFQNNPSAKCYRCGKGGHLRRVCRATGVWCQTCQSDTHNTAACCRKSGNRKQSASRRATTQMNGERATAPPPVSNQQQQGPSAWTGQPQ</sequence>
<dbReference type="GO" id="GO:0008270">
    <property type="term" value="F:zinc ion binding"/>
    <property type="evidence" value="ECO:0007669"/>
    <property type="project" value="UniProtKB-KW"/>
</dbReference>
<keyword evidence="8" id="KW-1185">Reference proteome</keyword>
<dbReference type="Pfam" id="PF00607">
    <property type="entry name" value="Gag_p24"/>
    <property type="match status" value="1"/>
</dbReference>
<dbReference type="GO" id="GO:0016032">
    <property type="term" value="P:viral process"/>
    <property type="evidence" value="ECO:0007669"/>
    <property type="project" value="InterPro"/>
</dbReference>
<keyword evidence="3" id="KW-0862">Zinc</keyword>
<protein>
    <submittedName>
        <fullName evidence="7">GAK8 protein</fullName>
    </submittedName>
</protein>
<comment type="caution">
    <text evidence="7">The sequence shown here is derived from an EMBL/GenBank/DDBJ whole genome shotgun (WGS) entry which is preliminary data.</text>
</comment>
<proteinExistence type="predicted"/>
<accession>A0A7K7H281</accession>
<dbReference type="Gene3D" id="1.10.1200.30">
    <property type="match status" value="1"/>
</dbReference>
<dbReference type="Gene3D" id="1.10.375.10">
    <property type="entry name" value="Human Immunodeficiency Virus Type 1 Capsid Protein"/>
    <property type="match status" value="1"/>
</dbReference>
<feature type="compositionally biased region" description="Polar residues" evidence="5">
    <location>
        <begin position="575"/>
        <end position="590"/>
    </location>
</feature>
<reference evidence="7 8" key="1">
    <citation type="submission" date="2019-09" db="EMBL/GenBank/DDBJ databases">
        <title>Bird 10,000 Genomes (B10K) Project - Family phase.</title>
        <authorList>
            <person name="Zhang G."/>
        </authorList>
    </citation>
    <scope>NUCLEOTIDE SEQUENCE [LARGE SCALE GENOMIC DNA]</scope>
    <source>
        <strain evidence="7">OUT-0015</strain>
        <tissue evidence="7">Blood</tissue>
    </source>
</reference>
<dbReference type="GO" id="GO:0003676">
    <property type="term" value="F:nucleic acid binding"/>
    <property type="evidence" value="ECO:0007669"/>
    <property type="project" value="InterPro"/>
</dbReference>
<dbReference type="InterPro" id="IPR001878">
    <property type="entry name" value="Znf_CCHC"/>
</dbReference>
<dbReference type="InterPro" id="IPR008916">
    <property type="entry name" value="Retrov_capsid_C"/>
</dbReference>
<evidence type="ECO:0000259" key="6">
    <source>
        <dbReference type="PROSITE" id="PS50158"/>
    </source>
</evidence>
<feature type="compositionally biased region" description="Polar residues" evidence="5">
    <location>
        <begin position="551"/>
        <end position="564"/>
    </location>
</feature>
<dbReference type="AlphaFoldDB" id="A0A7K7H281"/>
<gene>
    <name evidence="7" type="primary">Ervk8</name>
    <name evidence="7" type="ORF">ERIRUB_R10643</name>
</gene>
<dbReference type="InterPro" id="IPR045345">
    <property type="entry name" value="Gag_p24_C"/>
</dbReference>
<dbReference type="SUPFAM" id="SSF47353">
    <property type="entry name" value="Retrovirus capsid dimerization domain-like"/>
    <property type="match status" value="1"/>
</dbReference>
<keyword evidence="2 4" id="KW-0863">Zinc-finger</keyword>
<organism evidence="7 8">
    <name type="scientific">Erithacus rubecula</name>
    <name type="common">European robin</name>
    <dbReference type="NCBI Taxonomy" id="37610"/>
    <lineage>
        <taxon>Eukaryota</taxon>
        <taxon>Metazoa</taxon>
        <taxon>Chordata</taxon>
        <taxon>Craniata</taxon>
        <taxon>Vertebrata</taxon>
        <taxon>Euteleostomi</taxon>
        <taxon>Archelosauria</taxon>
        <taxon>Archosauria</taxon>
        <taxon>Dinosauria</taxon>
        <taxon>Saurischia</taxon>
        <taxon>Theropoda</taxon>
        <taxon>Coelurosauria</taxon>
        <taxon>Aves</taxon>
        <taxon>Neognathae</taxon>
        <taxon>Neoaves</taxon>
        <taxon>Telluraves</taxon>
        <taxon>Australaves</taxon>
        <taxon>Passeriformes</taxon>
        <taxon>Turdidae</taxon>
        <taxon>Erithacus</taxon>
    </lineage>
</organism>
<feature type="non-terminal residue" evidence="7">
    <location>
        <position position="590"/>
    </location>
</feature>
<dbReference type="PANTHER" id="PTHR40389">
    <property type="entry name" value="ENDOGENOUS RETROVIRUS GROUP K MEMBER 24 GAG POLYPROTEIN-RELATED"/>
    <property type="match status" value="1"/>
</dbReference>
<evidence type="ECO:0000313" key="7">
    <source>
        <dbReference type="EMBL" id="NWY75501.1"/>
    </source>
</evidence>
<feature type="region of interest" description="Disordered" evidence="5">
    <location>
        <begin position="129"/>
        <end position="195"/>
    </location>
</feature>
<evidence type="ECO:0000256" key="1">
    <source>
        <dbReference type="ARBA" id="ARBA00022723"/>
    </source>
</evidence>
<evidence type="ECO:0000256" key="5">
    <source>
        <dbReference type="SAM" id="MobiDB-lite"/>
    </source>
</evidence>
<dbReference type="Proteomes" id="UP000529965">
    <property type="component" value="Unassembled WGS sequence"/>
</dbReference>
<evidence type="ECO:0000256" key="2">
    <source>
        <dbReference type="ARBA" id="ARBA00022771"/>
    </source>
</evidence>
<dbReference type="Pfam" id="PF19317">
    <property type="entry name" value="Gag_p24_C"/>
    <property type="match status" value="1"/>
</dbReference>
<feature type="non-terminal residue" evidence="7">
    <location>
        <position position="1"/>
    </location>
</feature>
<evidence type="ECO:0000256" key="4">
    <source>
        <dbReference type="PROSITE-ProRule" id="PRU00047"/>
    </source>
</evidence>
<dbReference type="PROSITE" id="PS50158">
    <property type="entry name" value="ZF_CCHC"/>
    <property type="match status" value="1"/>
</dbReference>
<feature type="region of interest" description="Disordered" evidence="5">
    <location>
        <begin position="546"/>
        <end position="590"/>
    </location>
</feature>
<dbReference type="SUPFAM" id="SSF47943">
    <property type="entry name" value="Retrovirus capsid protein, N-terminal core domain"/>
    <property type="match status" value="1"/>
</dbReference>
<name>A0A7K7H281_ERIRU</name>
<dbReference type="PANTHER" id="PTHR40389:SF3">
    <property type="entry name" value="IGE-BINDING PROTEIN"/>
    <property type="match status" value="1"/>
</dbReference>
<evidence type="ECO:0000256" key="3">
    <source>
        <dbReference type="ARBA" id="ARBA00022833"/>
    </source>
</evidence>
<feature type="compositionally biased region" description="Acidic residues" evidence="5">
    <location>
        <begin position="151"/>
        <end position="161"/>
    </location>
</feature>